<dbReference type="InterPro" id="IPR058240">
    <property type="entry name" value="rSAM_sf"/>
</dbReference>
<evidence type="ECO:0000256" key="7">
    <source>
        <dbReference type="ARBA" id="ARBA00023014"/>
    </source>
</evidence>
<comment type="function">
    <text evidence="9">Catalyzes the radical-mediated insertion of two sulfur atoms into the C-6 and C-8 positions of the octanoyl moiety bound to the lipoyl domains of lipoate-dependent enzymes, thereby converting the octanoylated domains into lipoylated derivatives.</text>
</comment>
<dbReference type="OrthoDB" id="3231at2759"/>
<dbReference type="SFLD" id="SFLDS00029">
    <property type="entry name" value="Radical_SAM"/>
    <property type="match status" value="1"/>
</dbReference>
<dbReference type="SFLD" id="SFLDG01058">
    <property type="entry name" value="lipoyl_synthase_like"/>
    <property type="match status" value="1"/>
</dbReference>
<name>A0A2V3IX10_9FLOR</name>
<dbReference type="InterPro" id="IPR003698">
    <property type="entry name" value="Lipoyl_synth"/>
</dbReference>
<dbReference type="SFLD" id="SFLDF00271">
    <property type="entry name" value="lipoyl_synthase"/>
    <property type="match status" value="1"/>
</dbReference>
<evidence type="ECO:0000313" key="13">
    <source>
        <dbReference type="Proteomes" id="UP000247409"/>
    </source>
</evidence>
<evidence type="ECO:0000256" key="2">
    <source>
        <dbReference type="ARBA" id="ARBA00022485"/>
    </source>
</evidence>
<dbReference type="AlphaFoldDB" id="A0A2V3IX10"/>
<comment type="similarity">
    <text evidence="9">Belongs to the radical SAM superfamily. Lipoyl synthase family.</text>
</comment>
<dbReference type="SUPFAM" id="SSF102114">
    <property type="entry name" value="Radical SAM enzymes"/>
    <property type="match status" value="1"/>
</dbReference>
<dbReference type="NCBIfam" id="NF004019">
    <property type="entry name" value="PRK05481.1"/>
    <property type="match status" value="1"/>
</dbReference>
<dbReference type="PANTHER" id="PTHR10949:SF0">
    <property type="entry name" value="LIPOYL SYNTHASE, MITOCHONDRIAL"/>
    <property type="match status" value="1"/>
</dbReference>
<dbReference type="EC" id="2.8.1.8" evidence="9"/>
<dbReference type="GO" id="GO:0051539">
    <property type="term" value="F:4 iron, 4 sulfur cluster binding"/>
    <property type="evidence" value="ECO:0007669"/>
    <property type="project" value="UniProtKB-UniRule"/>
</dbReference>
<dbReference type="GO" id="GO:0016992">
    <property type="term" value="F:lipoate synthase activity"/>
    <property type="evidence" value="ECO:0007669"/>
    <property type="project" value="UniProtKB-UniRule"/>
</dbReference>
<feature type="binding site" evidence="9">
    <location>
        <position position="108"/>
    </location>
    <ligand>
        <name>[4Fe-4S] cluster</name>
        <dbReference type="ChEBI" id="CHEBI:49883"/>
        <label>1</label>
    </ligand>
</feature>
<dbReference type="STRING" id="448386.A0A2V3IX10"/>
<evidence type="ECO:0000256" key="9">
    <source>
        <dbReference type="HAMAP-Rule" id="MF_03123"/>
    </source>
</evidence>
<evidence type="ECO:0000256" key="3">
    <source>
        <dbReference type="ARBA" id="ARBA00022679"/>
    </source>
</evidence>
<dbReference type="PIRSF" id="PIRSF005963">
    <property type="entry name" value="Lipoyl_synth"/>
    <property type="match status" value="1"/>
</dbReference>
<dbReference type="Pfam" id="PF16881">
    <property type="entry name" value="LIAS_N"/>
    <property type="match status" value="1"/>
</dbReference>
<comment type="subcellular location">
    <subcellularLocation>
        <location evidence="1 9">Mitochondrion</location>
    </subcellularLocation>
</comment>
<dbReference type="InterPro" id="IPR013785">
    <property type="entry name" value="Aldolase_TIM"/>
</dbReference>
<evidence type="ECO:0000256" key="5">
    <source>
        <dbReference type="ARBA" id="ARBA00022723"/>
    </source>
</evidence>
<evidence type="ECO:0000256" key="6">
    <source>
        <dbReference type="ARBA" id="ARBA00023004"/>
    </source>
</evidence>
<keyword evidence="7 9" id="KW-0411">Iron-sulfur</keyword>
<keyword evidence="2 9" id="KW-0004">4Fe-4S</keyword>
<dbReference type="GO" id="GO:0046872">
    <property type="term" value="F:metal ion binding"/>
    <property type="evidence" value="ECO:0007669"/>
    <property type="project" value="UniProtKB-KW"/>
</dbReference>
<feature type="binding site" evidence="9">
    <location>
        <position position="136"/>
    </location>
    <ligand>
        <name>[4Fe-4S] cluster</name>
        <dbReference type="ChEBI" id="CHEBI:49883"/>
        <label>2</label>
        <note>4Fe-4S-S-AdoMet</note>
    </ligand>
</feature>
<evidence type="ECO:0000313" key="12">
    <source>
        <dbReference type="EMBL" id="PXF46639.1"/>
    </source>
</evidence>
<accession>A0A2V3IX10</accession>
<evidence type="ECO:0000256" key="4">
    <source>
        <dbReference type="ARBA" id="ARBA00022691"/>
    </source>
</evidence>
<keyword evidence="13" id="KW-1185">Reference proteome</keyword>
<keyword evidence="4 9" id="KW-0949">S-adenosyl-L-methionine</keyword>
<dbReference type="PROSITE" id="PS51918">
    <property type="entry name" value="RADICAL_SAM"/>
    <property type="match status" value="1"/>
</dbReference>
<dbReference type="Proteomes" id="UP000247409">
    <property type="component" value="Unassembled WGS sequence"/>
</dbReference>
<keyword evidence="3 9" id="KW-0808">Transferase</keyword>
<dbReference type="InterPro" id="IPR007197">
    <property type="entry name" value="rSAM"/>
</dbReference>
<feature type="binding site" evidence="9">
    <location>
        <position position="133"/>
    </location>
    <ligand>
        <name>[4Fe-4S] cluster</name>
        <dbReference type="ChEBI" id="CHEBI:49883"/>
        <label>2</label>
        <note>4Fe-4S-S-AdoMet</note>
    </ligand>
</feature>
<feature type="region of interest" description="Disordered" evidence="10">
    <location>
        <begin position="58"/>
        <end position="80"/>
    </location>
</feature>
<comment type="catalytic activity">
    <reaction evidence="8 9">
        <text>[[Fe-S] cluster scaffold protein carrying a second [4Fe-4S](2+) cluster] + N(6)-octanoyl-L-lysyl-[protein] + 2 oxidized [2Fe-2S]-[ferredoxin] + 2 S-adenosyl-L-methionine + 4 H(+) = [[Fe-S] cluster scaffold protein] + N(6)-[(R)-dihydrolipoyl]-L-lysyl-[protein] + 4 Fe(3+) + 2 hydrogen sulfide + 2 5'-deoxyadenosine + 2 L-methionine + 2 reduced [2Fe-2S]-[ferredoxin]</text>
        <dbReference type="Rhea" id="RHEA:16585"/>
        <dbReference type="Rhea" id="RHEA-COMP:9928"/>
        <dbReference type="Rhea" id="RHEA-COMP:10000"/>
        <dbReference type="Rhea" id="RHEA-COMP:10001"/>
        <dbReference type="Rhea" id="RHEA-COMP:10475"/>
        <dbReference type="Rhea" id="RHEA-COMP:14568"/>
        <dbReference type="Rhea" id="RHEA-COMP:14569"/>
        <dbReference type="ChEBI" id="CHEBI:15378"/>
        <dbReference type="ChEBI" id="CHEBI:17319"/>
        <dbReference type="ChEBI" id="CHEBI:29034"/>
        <dbReference type="ChEBI" id="CHEBI:29919"/>
        <dbReference type="ChEBI" id="CHEBI:33722"/>
        <dbReference type="ChEBI" id="CHEBI:33737"/>
        <dbReference type="ChEBI" id="CHEBI:33738"/>
        <dbReference type="ChEBI" id="CHEBI:57844"/>
        <dbReference type="ChEBI" id="CHEBI:59789"/>
        <dbReference type="ChEBI" id="CHEBI:78809"/>
        <dbReference type="ChEBI" id="CHEBI:83100"/>
        <dbReference type="EC" id="2.8.1.8"/>
    </reaction>
</comment>
<evidence type="ECO:0000256" key="1">
    <source>
        <dbReference type="ARBA" id="ARBA00004173"/>
    </source>
</evidence>
<dbReference type="InterPro" id="IPR031691">
    <property type="entry name" value="LIAS_N"/>
</dbReference>
<feature type="binding site" evidence="9">
    <location>
        <position position="129"/>
    </location>
    <ligand>
        <name>[4Fe-4S] cluster</name>
        <dbReference type="ChEBI" id="CHEBI:49883"/>
        <label>2</label>
        <note>4Fe-4S-S-AdoMet</note>
    </ligand>
</feature>
<keyword evidence="9" id="KW-0496">Mitochondrion</keyword>
<dbReference type="Pfam" id="PF04055">
    <property type="entry name" value="Radical_SAM"/>
    <property type="match status" value="1"/>
</dbReference>
<feature type="binding site" evidence="9">
    <location>
        <position position="114"/>
    </location>
    <ligand>
        <name>[4Fe-4S] cluster</name>
        <dbReference type="ChEBI" id="CHEBI:49883"/>
        <label>1</label>
    </ligand>
</feature>
<keyword evidence="5 9" id="KW-0479">Metal-binding</keyword>
<dbReference type="PANTHER" id="PTHR10949">
    <property type="entry name" value="LIPOYL SYNTHASE"/>
    <property type="match status" value="1"/>
</dbReference>
<dbReference type="GO" id="GO:0005739">
    <property type="term" value="C:mitochondrion"/>
    <property type="evidence" value="ECO:0007669"/>
    <property type="project" value="UniProtKB-SubCell"/>
</dbReference>
<proteinExistence type="inferred from homology"/>
<dbReference type="NCBIfam" id="NF009544">
    <property type="entry name" value="PRK12928.1"/>
    <property type="match status" value="1"/>
</dbReference>
<protein>
    <recommendedName>
        <fullName evidence="9">Lipoyl synthase, mitochondrial</fullName>
        <ecNumber evidence="9">2.8.1.8</ecNumber>
    </recommendedName>
    <alternativeName>
        <fullName evidence="9">Lipoate synthase</fullName>
        <shortName evidence="9">LS</shortName>
        <shortName evidence="9">Lip-syn</shortName>
    </alternativeName>
    <alternativeName>
        <fullName evidence="9">Lipoic acid synthase</fullName>
    </alternativeName>
</protein>
<evidence type="ECO:0000259" key="11">
    <source>
        <dbReference type="PROSITE" id="PS51918"/>
    </source>
</evidence>
<dbReference type="HAMAP" id="MF_00206">
    <property type="entry name" value="Lipoyl_synth"/>
    <property type="match status" value="1"/>
</dbReference>
<feature type="binding site" evidence="9">
    <location>
        <position position="103"/>
    </location>
    <ligand>
        <name>[4Fe-4S] cluster</name>
        <dbReference type="ChEBI" id="CHEBI:49883"/>
        <label>1</label>
    </ligand>
</feature>
<dbReference type="EMBL" id="NBIV01000035">
    <property type="protein sequence ID" value="PXF46639.1"/>
    <property type="molecule type" value="Genomic_DNA"/>
</dbReference>
<dbReference type="GO" id="GO:0009249">
    <property type="term" value="P:protein lipoylation"/>
    <property type="evidence" value="ECO:0007669"/>
    <property type="project" value="UniProtKB-UniRule"/>
</dbReference>
<feature type="binding site" evidence="9">
    <location>
        <position position="344"/>
    </location>
    <ligand>
        <name>[4Fe-4S] cluster</name>
        <dbReference type="ChEBI" id="CHEBI:49883"/>
        <label>1</label>
    </ligand>
</feature>
<comment type="caution">
    <text evidence="12">The sequence shown here is derived from an EMBL/GenBank/DDBJ whole genome shotgun (WGS) entry which is preliminary data.</text>
</comment>
<evidence type="ECO:0000256" key="8">
    <source>
        <dbReference type="ARBA" id="ARBA00047326"/>
    </source>
</evidence>
<feature type="domain" description="Radical SAM core" evidence="11">
    <location>
        <begin position="114"/>
        <end position="333"/>
    </location>
</feature>
<reference evidence="12 13" key="1">
    <citation type="journal article" date="2018" name="Mol. Biol. Evol.">
        <title>Analysis of the draft genome of the red seaweed Gracilariopsis chorda provides insights into genome size evolution in Rhodophyta.</title>
        <authorList>
            <person name="Lee J."/>
            <person name="Yang E.C."/>
            <person name="Graf L."/>
            <person name="Yang J.H."/>
            <person name="Qiu H."/>
            <person name="Zel Zion U."/>
            <person name="Chan C.X."/>
            <person name="Stephens T.G."/>
            <person name="Weber A.P.M."/>
            <person name="Boo G.H."/>
            <person name="Boo S.M."/>
            <person name="Kim K.M."/>
            <person name="Shin Y."/>
            <person name="Jung M."/>
            <person name="Lee S.J."/>
            <person name="Yim H.S."/>
            <person name="Lee J.H."/>
            <person name="Bhattacharya D."/>
            <person name="Yoon H.S."/>
        </authorList>
    </citation>
    <scope>NUCLEOTIDE SEQUENCE [LARGE SCALE GENOMIC DNA]</scope>
    <source>
        <strain evidence="12 13">SKKU-2015</strain>
        <tissue evidence="12">Whole body</tissue>
    </source>
</reference>
<dbReference type="InterPro" id="IPR006638">
    <property type="entry name" value="Elp3/MiaA/NifB-like_rSAM"/>
</dbReference>
<dbReference type="Gene3D" id="3.20.20.70">
    <property type="entry name" value="Aldolase class I"/>
    <property type="match status" value="1"/>
</dbReference>
<dbReference type="NCBIfam" id="TIGR00510">
    <property type="entry name" value="lipA"/>
    <property type="match status" value="1"/>
</dbReference>
<comment type="cofactor">
    <cofactor evidence="9">
        <name>[4Fe-4S] cluster</name>
        <dbReference type="ChEBI" id="CHEBI:49883"/>
    </cofactor>
    <text evidence="9">Binds 2 [4Fe-4S] clusters per subunit. One cluster is coordinated with 3 cysteines and an exchangeable S-adenosyl-L-methionine.</text>
</comment>
<keyword evidence="6 9" id="KW-0408">Iron</keyword>
<sequence>MLATPRLATARRFLSSEAPAKSRYGKRLADLRAQLAAEDDATLPINLFSPGASSAVVPPRTDAYEDPSKPPWLKVRPPGDHDAQAEYQRLRKSLRGLKLSTVCEEARCPNIGECWGGGTATIMLMGDACTRGCRFCNIKTSRAPPPLDEHEPDNVAIAVAKWGLKYIVLTSVDRDDIPDGGASHIARTVQGLKQRQPDLLVETLSPDFSGHQAAVDQVVTSGLDVFAHNVETVQRLQPVVRDRRAGYAQSLNVLERAKTICPDVVTKTSIMLGVGESDAEVRQTMQDCLDVGVEVITLGQYLRPSKRHLKVEQWVTPEEFDAWKVEGENMGFSYVASGPLVRSSYRAGEFFLESLIRKRRAGKAPAATAE</sequence>
<evidence type="ECO:0000256" key="10">
    <source>
        <dbReference type="SAM" id="MobiDB-lite"/>
    </source>
</evidence>
<dbReference type="SMART" id="SM00729">
    <property type="entry name" value="Elp3"/>
    <property type="match status" value="1"/>
</dbReference>
<organism evidence="12 13">
    <name type="scientific">Gracilariopsis chorda</name>
    <dbReference type="NCBI Taxonomy" id="448386"/>
    <lineage>
        <taxon>Eukaryota</taxon>
        <taxon>Rhodophyta</taxon>
        <taxon>Florideophyceae</taxon>
        <taxon>Rhodymeniophycidae</taxon>
        <taxon>Gracilariales</taxon>
        <taxon>Gracilariaceae</taxon>
        <taxon>Gracilariopsis</taxon>
    </lineage>
</organism>
<dbReference type="UniPathway" id="UPA00538">
    <property type="reaction ID" value="UER00593"/>
</dbReference>
<gene>
    <name evidence="12" type="ORF">BWQ96_03628</name>
</gene>
<comment type="pathway">
    <text evidence="9">Protein modification; protein lipoylation via endogenous pathway; protein N(6)-(lipoyl)lysine from octanoyl-[acyl-carrier-protein]: step 2/2.</text>
</comment>
<dbReference type="CDD" id="cd01335">
    <property type="entry name" value="Radical_SAM"/>
    <property type="match status" value="1"/>
</dbReference>